<dbReference type="InterPro" id="IPR001471">
    <property type="entry name" value="AP2/ERF_dom"/>
</dbReference>
<dbReference type="Proteomes" id="UP001374584">
    <property type="component" value="Unassembled WGS sequence"/>
</dbReference>
<evidence type="ECO:0000256" key="3">
    <source>
        <dbReference type="ARBA" id="ARBA00023125"/>
    </source>
</evidence>
<proteinExistence type="predicted"/>
<comment type="subcellular location">
    <subcellularLocation>
        <location evidence="1">Nucleus</location>
    </subcellularLocation>
</comment>
<reference evidence="7 8" key="1">
    <citation type="submission" date="2024-01" db="EMBL/GenBank/DDBJ databases">
        <title>The genomes of 5 underutilized Papilionoideae crops provide insights into root nodulation and disease resistanc.</title>
        <authorList>
            <person name="Jiang F."/>
        </authorList>
    </citation>
    <scope>NUCLEOTIDE SEQUENCE [LARGE SCALE GENOMIC DNA]</scope>
    <source>
        <strain evidence="7">JINMINGXINNONG_FW02</strain>
        <tissue evidence="7">Leaves</tissue>
    </source>
</reference>
<dbReference type="AlphaFoldDB" id="A0AAN9QI04"/>
<organism evidence="7 8">
    <name type="scientific">Phaseolus coccineus</name>
    <name type="common">Scarlet runner bean</name>
    <name type="synonym">Phaseolus multiflorus</name>
    <dbReference type="NCBI Taxonomy" id="3886"/>
    <lineage>
        <taxon>Eukaryota</taxon>
        <taxon>Viridiplantae</taxon>
        <taxon>Streptophyta</taxon>
        <taxon>Embryophyta</taxon>
        <taxon>Tracheophyta</taxon>
        <taxon>Spermatophyta</taxon>
        <taxon>Magnoliopsida</taxon>
        <taxon>eudicotyledons</taxon>
        <taxon>Gunneridae</taxon>
        <taxon>Pentapetalae</taxon>
        <taxon>rosids</taxon>
        <taxon>fabids</taxon>
        <taxon>Fabales</taxon>
        <taxon>Fabaceae</taxon>
        <taxon>Papilionoideae</taxon>
        <taxon>50 kb inversion clade</taxon>
        <taxon>NPAAA clade</taxon>
        <taxon>indigoferoid/millettioid clade</taxon>
        <taxon>Phaseoleae</taxon>
        <taxon>Phaseolus</taxon>
    </lineage>
</organism>
<dbReference type="EMBL" id="JAYMYR010000011">
    <property type="protein sequence ID" value="KAK7332163.1"/>
    <property type="molecule type" value="Genomic_DNA"/>
</dbReference>
<keyword evidence="5" id="KW-0539">Nucleus</keyword>
<evidence type="ECO:0000313" key="8">
    <source>
        <dbReference type="Proteomes" id="UP001374584"/>
    </source>
</evidence>
<dbReference type="InterPro" id="IPR016177">
    <property type="entry name" value="DNA-bd_dom_sf"/>
</dbReference>
<dbReference type="GO" id="GO:0005634">
    <property type="term" value="C:nucleus"/>
    <property type="evidence" value="ECO:0007669"/>
    <property type="project" value="UniProtKB-SubCell"/>
</dbReference>
<evidence type="ECO:0000313" key="7">
    <source>
        <dbReference type="EMBL" id="KAK7332163.1"/>
    </source>
</evidence>
<evidence type="ECO:0000259" key="6">
    <source>
        <dbReference type="PROSITE" id="PS51032"/>
    </source>
</evidence>
<dbReference type="GO" id="GO:0003677">
    <property type="term" value="F:DNA binding"/>
    <property type="evidence" value="ECO:0007669"/>
    <property type="project" value="UniProtKB-KW"/>
</dbReference>
<dbReference type="SUPFAM" id="SSF54171">
    <property type="entry name" value="DNA-binding domain"/>
    <property type="match status" value="1"/>
</dbReference>
<evidence type="ECO:0000256" key="4">
    <source>
        <dbReference type="ARBA" id="ARBA00023163"/>
    </source>
</evidence>
<evidence type="ECO:0000256" key="2">
    <source>
        <dbReference type="ARBA" id="ARBA00023015"/>
    </source>
</evidence>
<gene>
    <name evidence="7" type="ORF">VNO80_28911</name>
</gene>
<evidence type="ECO:0000256" key="5">
    <source>
        <dbReference type="ARBA" id="ARBA00023242"/>
    </source>
</evidence>
<keyword evidence="3" id="KW-0238">DNA-binding</keyword>
<name>A0AAN9QI04_PHACN</name>
<comment type="caution">
    <text evidence="7">The sequence shown here is derived from an EMBL/GenBank/DDBJ whole genome shotgun (WGS) entry which is preliminary data.</text>
</comment>
<dbReference type="GO" id="GO:0003700">
    <property type="term" value="F:DNA-binding transcription factor activity"/>
    <property type="evidence" value="ECO:0007669"/>
    <property type="project" value="InterPro"/>
</dbReference>
<dbReference type="PROSITE" id="PS51032">
    <property type="entry name" value="AP2_ERF"/>
    <property type="match status" value="1"/>
</dbReference>
<keyword evidence="8" id="KW-1185">Reference proteome</keyword>
<protein>
    <recommendedName>
        <fullName evidence="6">AP2/ERF domain-containing protein</fullName>
    </recommendedName>
</protein>
<evidence type="ECO:0000256" key="1">
    <source>
        <dbReference type="ARBA" id="ARBA00004123"/>
    </source>
</evidence>
<accession>A0AAN9QI04</accession>
<keyword evidence="2" id="KW-0805">Transcription regulation</keyword>
<sequence>MEIEVLITEQRPCRWCANGNGVASTSSNPLIALLLPPRLSSSDGILGFITPESSSFFLTAIFSGHFRKKSLLGLSTQSAHPGFLTIASIKLAVRNFGYKILMLPYLKWKHDELRLKLSTNNQMQGECGVLFSFGISVRNPLKGARVWLGTYNTAEEASLAFESKRLEFEAMAKALSDERSDFL</sequence>
<feature type="domain" description="AP2/ERF" evidence="6">
    <location>
        <begin position="114"/>
        <end position="178"/>
    </location>
</feature>
<keyword evidence="4" id="KW-0804">Transcription</keyword>